<dbReference type="SUPFAM" id="SSF56176">
    <property type="entry name" value="FAD-binding/transporter-associated domain-like"/>
    <property type="match status" value="1"/>
</dbReference>
<feature type="non-terminal residue" evidence="3">
    <location>
        <position position="70"/>
    </location>
</feature>
<evidence type="ECO:0000259" key="2">
    <source>
        <dbReference type="PROSITE" id="PS51387"/>
    </source>
</evidence>
<name>A0ABX0H4F5_9ACTN</name>
<evidence type="ECO:0000256" key="1">
    <source>
        <dbReference type="ARBA" id="ARBA00023002"/>
    </source>
</evidence>
<accession>A0ABX0H4F5</accession>
<dbReference type="InterPro" id="IPR016167">
    <property type="entry name" value="FAD-bd_PCMH_sub1"/>
</dbReference>
<dbReference type="EMBL" id="JAANNP010000253">
    <property type="protein sequence ID" value="NHC16634.1"/>
    <property type="molecule type" value="Genomic_DNA"/>
</dbReference>
<organism evidence="3 4">
    <name type="scientific">Motilibacter deserti</name>
    <dbReference type="NCBI Taxonomy" id="2714956"/>
    <lineage>
        <taxon>Bacteria</taxon>
        <taxon>Bacillati</taxon>
        <taxon>Actinomycetota</taxon>
        <taxon>Actinomycetes</taxon>
        <taxon>Motilibacterales</taxon>
        <taxon>Motilibacteraceae</taxon>
        <taxon>Motilibacter</taxon>
    </lineage>
</organism>
<dbReference type="InterPro" id="IPR016166">
    <property type="entry name" value="FAD-bd_PCMH"/>
</dbReference>
<dbReference type="Pfam" id="PF01565">
    <property type="entry name" value="FAD_binding_4"/>
    <property type="match status" value="1"/>
</dbReference>
<evidence type="ECO:0000313" key="3">
    <source>
        <dbReference type="EMBL" id="NHC16634.1"/>
    </source>
</evidence>
<reference evidence="3 4" key="1">
    <citation type="submission" date="2020-03" db="EMBL/GenBank/DDBJ databases">
        <title>Two novel Motilibacter sp.</title>
        <authorList>
            <person name="Liu S."/>
        </authorList>
    </citation>
    <scope>NUCLEOTIDE SEQUENCE [LARGE SCALE GENOMIC DNA]</scope>
    <source>
        <strain evidence="3 4">E257</strain>
    </source>
</reference>
<sequence length="70" mass="7012">MIDRRPAAVVRCADAPAVSAALRVAREAGAPVRVRGGGHSVAGNGVADGAVVIDLSPRADVTVDPDRLVA</sequence>
<gene>
    <name evidence="3" type="ORF">G9H71_22905</name>
</gene>
<keyword evidence="4" id="KW-1185">Reference proteome</keyword>
<dbReference type="InterPro" id="IPR006094">
    <property type="entry name" value="Oxid_FAD_bind_N"/>
</dbReference>
<dbReference type="Gene3D" id="3.30.43.10">
    <property type="entry name" value="Uridine Diphospho-n-acetylenolpyruvylglucosamine Reductase, domain 2"/>
    <property type="match status" value="1"/>
</dbReference>
<keyword evidence="1" id="KW-0560">Oxidoreductase</keyword>
<proteinExistence type="predicted"/>
<feature type="domain" description="FAD-binding PCMH-type" evidence="2">
    <location>
        <begin position="2"/>
        <end position="70"/>
    </location>
</feature>
<evidence type="ECO:0000313" key="4">
    <source>
        <dbReference type="Proteomes" id="UP000800981"/>
    </source>
</evidence>
<protein>
    <submittedName>
        <fullName evidence="3">FAD-dependent oxidoreductase</fullName>
    </submittedName>
</protein>
<dbReference type="InterPro" id="IPR036318">
    <property type="entry name" value="FAD-bd_PCMH-like_sf"/>
</dbReference>
<comment type="caution">
    <text evidence="3">The sequence shown here is derived from an EMBL/GenBank/DDBJ whole genome shotgun (WGS) entry which is preliminary data.</text>
</comment>
<dbReference type="Proteomes" id="UP000800981">
    <property type="component" value="Unassembled WGS sequence"/>
</dbReference>
<dbReference type="PROSITE" id="PS51387">
    <property type="entry name" value="FAD_PCMH"/>
    <property type="match status" value="1"/>
</dbReference>